<feature type="non-terminal residue" evidence="1">
    <location>
        <position position="1"/>
    </location>
</feature>
<comment type="caution">
    <text evidence="1">The sequence shown here is derived from an EMBL/GenBank/DDBJ whole genome shotgun (WGS) entry which is preliminary data.</text>
</comment>
<name>A0ABN9C1X1_9NEOB</name>
<dbReference type="Proteomes" id="UP001162483">
    <property type="component" value="Unassembled WGS sequence"/>
</dbReference>
<accession>A0ABN9C1X1</accession>
<dbReference type="EMBL" id="CATNWA010007118">
    <property type="protein sequence ID" value="CAI9553396.1"/>
    <property type="molecule type" value="Genomic_DNA"/>
</dbReference>
<keyword evidence="2" id="KW-1185">Reference proteome</keyword>
<organism evidence="1 2">
    <name type="scientific">Staurois parvus</name>
    <dbReference type="NCBI Taxonomy" id="386267"/>
    <lineage>
        <taxon>Eukaryota</taxon>
        <taxon>Metazoa</taxon>
        <taxon>Chordata</taxon>
        <taxon>Craniata</taxon>
        <taxon>Vertebrata</taxon>
        <taxon>Euteleostomi</taxon>
        <taxon>Amphibia</taxon>
        <taxon>Batrachia</taxon>
        <taxon>Anura</taxon>
        <taxon>Neobatrachia</taxon>
        <taxon>Ranoidea</taxon>
        <taxon>Ranidae</taxon>
        <taxon>Staurois</taxon>
    </lineage>
</organism>
<reference evidence="1" key="1">
    <citation type="submission" date="2023-05" db="EMBL/GenBank/DDBJ databases">
        <authorList>
            <person name="Stuckert A."/>
        </authorList>
    </citation>
    <scope>NUCLEOTIDE SEQUENCE</scope>
</reference>
<gene>
    <name evidence="1" type="ORF">SPARVUS_LOCUS4036676</name>
</gene>
<evidence type="ECO:0000313" key="1">
    <source>
        <dbReference type="EMBL" id="CAI9553396.1"/>
    </source>
</evidence>
<proteinExistence type="predicted"/>
<sequence length="81" mass="8501">FSTRSGNPELHSGIPCSVAQGFPAALTLSFAPAMCPLQHPRPSPPADAGIQLPCSGPCERWNVGGPEPAANLKILKTDIFY</sequence>
<evidence type="ECO:0000313" key="2">
    <source>
        <dbReference type="Proteomes" id="UP001162483"/>
    </source>
</evidence>
<protein>
    <submittedName>
        <fullName evidence="1">Uncharacterized protein</fullName>
    </submittedName>
</protein>